<dbReference type="Pfam" id="PF25250">
    <property type="entry name" value="DUF7852"/>
    <property type="match status" value="1"/>
</dbReference>
<gene>
    <name evidence="2" type="ORF">ACFQ2J_00495</name>
</gene>
<name>A0ABW3KWI2_9BACI</name>
<proteinExistence type="predicted"/>
<reference evidence="3" key="1">
    <citation type="journal article" date="2019" name="Int. J. Syst. Evol. Microbiol.">
        <title>The Global Catalogue of Microorganisms (GCM) 10K type strain sequencing project: providing services to taxonomists for standard genome sequencing and annotation.</title>
        <authorList>
            <consortium name="The Broad Institute Genomics Platform"/>
            <consortium name="The Broad Institute Genome Sequencing Center for Infectious Disease"/>
            <person name="Wu L."/>
            <person name="Ma J."/>
        </authorList>
    </citation>
    <scope>NUCLEOTIDE SEQUENCE [LARGE SCALE GENOMIC DNA]</scope>
    <source>
        <strain evidence="3">CCUG 56607</strain>
    </source>
</reference>
<protein>
    <submittedName>
        <fullName evidence="2">CsxC family protein</fullName>
    </submittedName>
</protein>
<organism evidence="2 3">
    <name type="scientific">Thalassobacillus hwangdonensis</name>
    <dbReference type="NCBI Taxonomy" id="546108"/>
    <lineage>
        <taxon>Bacteria</taxon>
        <taxon>Bacillati</taxon>
        <taxon>Bacillota</taxon>
        <taxon>Bacilli</taxon>
        <taxon>Bacillales</taxon>
        <taxon>Bacillaceae</taxon>
        <taxon>Thalassobacillus</taxon>
    </lineage>
</organism>
<evidence type="ECO:0000259" key="1">
    <source>
        <dbReference type="Pfam" id="PF25250"/>
    </source>
</evidence>
<feature type="domain" description="DUF7852" evidence="1">
    <location>
        <begin position="24"/>
        <end position="109"/>
    </location>
</feature>
<dbReference type="InterPro" id="IPR054845">
    <property type="entry name" value="Exosporium_prot_C"/>
</dbReference>
<keyword evidence="3" id="KW-1185">Reference proteome</keyword>
<evidence type="ECO:0000313" key="3">
    <source>
        <dbReference type="Proteomes" id="UP001596990"/>
    </source>
</evidence>
<dbReference type="EMBL" id="JBHTKL010000001">
    <property type="protein sequence ID" value="MFD1017659.1"/>
    <property type="molecule type" value="Genomic_DNA"/>
</dbReference>
<evidence type="ECO:0000313" key="2">
    <source>
        <dbReference type="EMBL" id="MFD1017659.1"/>
    </source>
</evidence>
<dbReference type="Proteomes" id="UP001596990">
    <property type="component" value="Unassembled WGS sequence"/>
</dbReference>
<sequence>MSEFEYDKHGCKPHRPNICIGKMVAKVPVVLAQLDLNVDMDADITFPEPVLEIKDIKKRVKLIQCRLLLPSNKLFIEGFVRKNIQYASPSPEIQESTSTTVSSDLHSHTVDIPFKLVTEIKDYLTHPVQPRINKREEFDFFISEALPSGFPQKDELLTSDLSQFHQESEQYYNELPYCELVSSRIVEWDEALDREGFPTDAPLGEGMFTTIKEKMVLDFTIRVLQNQQLRVSSTTNDD</sequence>
<dbReference type="NCBIfam" id="NF045794">
    <property type="entry name" value="CsxC_fam"/>
    <property type="match status" value="1"/>
</dbReference>
<dbReference type="InterPro" id="IPR057174">
    <property type="entry name" value="DUF7852"/>
</dbReference>
<comment type="caution">
    <text evidence="2">The sequence shown here is derived from an EMBL/GenBank/DDBJ whole genome shotgun (WGS) entry which is preliminary data.</text>
</comment>
<dbReference type="RefSeq" id="WP_386055573.1">
    <property type="nucleotide sequence ID" value="NZ_JBHTKL010000001.1"/>
</dbReference>
<accession>A0ABW3KWI2</accession>